<gene>
    <name evidence="1" type="ORF">EZS27_027117</name>
</gene>
<comment type="caution">
    <text evidence="1">The sequence shown here is derived from an EMBL/GenBank/DDBJ whole genome shotgun (WGS) entry which is preliminary data.</text>
</comment>
<reference evidence="1" key="1">
    <citation type="submission" date="2019-03" db="EMBL/GenBank/DDBJ databases">
        <title>Single cell metagenomics reveals metabolic interactions within the superorganism composed of flagellate Streblomastix strix and complex community of Bacteroidetes bacteria on its surface.</title>
        <authorList>
            <person name="Treitli S.C."/>
            <person name="Kolisko M."/>
            <person name="Husnik F."/>
            <person name="Keeling P."/>
            <person name="Hampl V."/>
        </authorList>
    </citation>
    <scope>NUCLEOTIDE SEQUENCE</scope>
    <source>
        <strain evidence="1">STM</strain>
    </source>
</reference>
<organism evidence="1">
    <name type="scientific">termite gut metagenome</name>
    <dbReference type="NCBI Taxonomy" id="433724"/>
    <lineage>
        <taxon>unclassified sequences</taxon>
        <taxon>metagenomes</taxon>
        <taxon>organismal metagenomes</taxon>
    </lineage>
</organism>
<name>A0A5J4QNE9_9ZZZZ</name>
<proteinExistence type="predicted"/>
<protein>
    <submittedName>
        <fullName evidence="1">Uncharacterized protein</fullName>
    </submittedName>
</protein>
<sequence length="84" mass="9628">VTMLFGVNSDFLDSLVWEVKNFFLIQSILDFVPKRYSFAVPSEVSAKPIVDRLPKLFDVVNHPKLALNLRLSNHRQISFFSMSG</sequence>
<dbReference type="AlphaFoldDB" id="A0A5J4QNE9"/>
<evidence type="ECO:0000313" key="1">
    <source>
        <dbReference type="EMBL" id="KAA6323446.1"/>
    </source>
</evidence>
<dbReference type="EMBL" id="SNRY01002804">
    <property type="protein sequence ID" value="KAA6323446.1"/>
    <property type="molecule type" value="Genomic_DNA"/>
</dbReference>
<feature type="non-terminal residue" evidence="1">
    <location>
        <position position="1"/>
    </location>
</feature>
<accession>A0A5J4QNE9</accession>